<evidence type="ECO:0000313" key="7">
    <source>
        <dbReference type="EMBL" id="EHS84950.1"/>
    </source>
</evidence>
<dbReference type="STRING" id="1144300.PS3_7757"/>
<keyword evidence="5" id="KW-0560">Oxidoreductase</keyword>
<dbReference type="Gene3D" id="3.50.50.100">
    <property type="match status" value="1"/>
</dbReference>
<keyword evidence="4" id="KW-0274">FAD</keyword>
<evidence type="ECO:0000313" key="8">
    <source>
        <dbReference type="Proteomes" id="UP000004567"/>
    </source>
</evidence>
<evidence type="ECO:0000256" key="1">
    <source>
        <dbReference type="ARBA" id="ARBA00001974"/>
    </source>
</evidence>
<dbReference type="Proteomes" id="UP000004567">
    <property type="component" value="Unassembled WGS sequence"/>
</dbReference>
<dbReference type="InterPro" id="IPR023753">
    <property type="entry name" value="FAD/NAD-binding_dom"/>
</dbReference>
<dbReference type="InterPro" id="IPR051169">
    <property type="entry name" value="NADH-Q_oxidoreductase"/>
</dbReference>
<dbReference type="RefSeq" id="WP_007122612.1">
    <property type="nucleotide sequence ID" value="NZ_AICN01000072.1"/>
</dbReference>
<dbReference type="InterPro" id="IPR036188">
    <property type="entry name" value="FAD/NAD-bd_sf"/>
</dbReference>
<dbReference type="PANTHER" id="PTHR42913:SF3">
    <property type="entry name" value="64 KDA MITOCHONDRIAL NADH DEHYDROGENASE (EUROFUNG)"/>
    <property type="match status" value="1"/>
</dbReference>
<gene>
    <name evidence="7" type="ORF">PS3_7757</name>
</gene>
<evidence type="ECO:0000259" key="6">
    <source>
        <dbReference type="Pfam" id="PF07992"/>
    </source>
</evidence>
<dbReference type="PRINTS" id="PR00368">
    <property type="entry name" value="FADPNR"/>
</dbReference>
<accession>H4GKN0</accession>
<dbReference type="AlphaFoldDB" id="H4GKN0"/>
<dbReference type="GO" id="GO:0019646">
    <property type="term" value="P:aerobic electron transport chain"/>
    <property type="evidence" value="ECO:0007669"/>
    <property type="project" value="TreeGrafter"/>
</dbReference>
<dbReference type="Pfam" id="PF07992">
    <property type="entry name" value="Pyr_redox_2"/>
    <property type="match status" value="1"/>
</dbReference>
<reference evidence="7 8" key="1">
    <citation type="journal article" date="2013" name="Genome Announc.">
        <title>Genome Sequence of Lactobacillus gastricus PS3, a Strain Isolated from Human Milk.</title>
        <authorList>
            <person name="Martin V."/>
            <person name="Cardenas N."/>
            <person name="Jimenez E."/>
            <person name="Maldonado A."/>
            <person name="Rodriguez J.M."/>
            <person name="Fernandez L."/>
        </authorList>
    </citation>
    <scope>NUCLEOTIDE SEQUENCE [LARGE SCALE GENOMIC DNA]</scope>
    <source>
        <strain evidence="7 8">PS3</strain>
    </source>
</reference>
<evidence type="ECO:0000256" key="4">
    <source>
        <dbReference type="ARBA" id="ARBA00022827"/>
    </source>
</evidence>
<dbReference type="SUPFAM" id="SSF51905">
    <property type="entry name" value="FAD/NAD(P)-binding domain"/>
    <property type="match status" value="2"/>
</dbReference>
<evidence type="ECO:0000256" key="3">
    <source>
        <dbReference type="ARBA" id="ARBA00022630"/>
    </source>
</evidence>
<dbReference type="PANTHER" id="PTHR42913">
    <property type="entry name" value="APOPTOSIS-INDUCING FACTOR 1"/>
    <property type="match status" value="1"/>
</dbReference>
<evidence type="ECO:0000256" key="5">
    <source>
        <dbReference type="ARBA" id="ARBA00023002"/>
    </source>
</evidence>
<comment type="caution">
    <text evidence="7">The sequence shown here is derived from an EMBL/GenBank/DDBJ whole genome shotgun (WGS) entry which is preliminary data.</text>
</comment>
<feature type="domain" description="FAD/NAD(P)-binding" evidence="6">
    <location>
        <begin position="3"/>
        <end position="324"/>
    </location>
</feature>
<dbReference type="PATRIC" id="fig|1144300.3.peg.1590"/>
<evidence type="ECO:0000256" key="2">
    <source>
        <dbReference type="ARBA" id="ARBA00005272"/>
    </source>
</evidence>
<proteinExistence type="inferred from homology"/>
<comment type="similarity">
    <text evidence="2">Belongs to the NADH dehydrogenase family.</text>
</comment>
<name>H4GKN0_9LACO</name>
<keyword evidence="3" id="KW-0285">Flavoprotein</keyword>
<dbReference type="EMBL" id="AICN01000072">
    <property type="protein sequence ID" value="EHS84950.1"/>
    <property type="molecule type" value="Genomic_DNA"/>
</dbReference>
<sequence>MKHVVILGAGYAGLKVVHELQKRVKGDVKLTLVDRNNYHYEATDLHEVAAGTKKPSDISYPIADVVKPSVTTFIQDEVTALDLANQTVKLADHKDLTYDYLVCALGFVSESFGIPGVDEHALPMATLKEAEAIHQHLLAMMDKYQEVQDPSYLNIVIGGAGFTGIELVGALNDARKTLADRAGVQPSDIKINVIEASTHLLPMFSEKLATYGINLVKSFGVNLVTGARITKVDDGQVEFQQGDPEDAVTSTMEAKTIIWTTGVSGSPIIDEAGFSARRGRVIPSEHLTDNDHDNVYLIGDVAAVMPPDGNRPYPTTAQIALGMGKYVANDLASRLTNGQHLTTPFTYKSLGTVASVGNTHAFGEAMGHEVRGYMASATKKMIANESLFRVGGFREVMKKGRFDLYH</sequence>
<comment type="cofactor">
    <cofactor evidence="1">
        <name>FAD</name>
        <dbReference type="ChEBI" id="CHEBI:57692"/>
    </cofactor>
</comment>
<dbReference type="GO" id="GO:0003955">
    <property type="term" value="F:NAD(P)H dehydrogenase (quinone) activity"/>
    <property type="evidence" value="ECO:0007669"/>
    <property type="project" value="TreeGrafter"/>
</dbReference>
<dbReference type="OrthoDB" id="9781621at2"/>
<organism evidence="7 8">
    <name type="scientific">Limosilactobacillus gastricus PS3</name>
    <dbReference type="NCBI Taxonomy" id="1144300"/>
    <lineage>
        <taxon>Bacteria</taxon>
        <taxon>Bacillati</taxon>
        <taxon>Bacillota</taxon>
        <taxon>Bacilli</taxon>
        <taxon>Lactobacillales</taxon>
        <taxon>Lactobacillaceae</taxon>
        <taxon>Limosilactobacillus</taxon>
    </lineage>
</organism>
<protein>
    <submittedName>
        <fullName evidence="7">NADH dehydrogenase</fullName>
    </submittedName>
</protein>